<evidence type="ECO:0000313" key="4">
    <source>
        <dbReference type="Proteomes" id="UP000251889"/>
    </source>
</evidence>
<dbReference type="GO" id="GO:0000155">
    <property type="term" value="F:phosphorelay sensor kinase activity"/>
    <property type="evidence" value="ECO:0007669"/>
    <property type="project" value="InterPro"/>
</dbReference>
<proteinExistence type="predicted"/>
<evidence type="ECO:0000259" key="2">
    <source>
        <dbReference type="Pfam" id="PF06580"/>
    </source>
</evidence>
<dbReference type="OrthoDB" id="927174at2"/>
<dbReference type="PANTHER" id="PTHR34220:SF7">
    <property type="entry name" value="SENSOR HISTIDINE KINASE YPDA"/>
    <property type="match status" value="1"/>
</dbReference>
<accession>A0A364XV52</accession>
<feature type="domain" description="Signal transduction histidine kinase internal region" evidence="2">
    <location>
        <begin position="165"/>
        <end position="243"/>
    </location>
</feature>
<dbReference type="Pfam" id="PF06580">
    <property type="entry name" value="His_kinase"/>
    <property type="match status" value="1"/>
</dbReference>
<dbReference type="InterPro" id="IPR050640">
    <property type="entry name" value="Bact_2-comp_sensor_kinase"/>
</dbReference>
<evidence type="ECO:0000256" key="1">
    <source>
        <dbReference type="SAM" id="Phobius"/>
    </source>
</evidence>
<gene>
    <name evidence="3" type="ORF">DQQ10_25145</name>
</gene>
<organism evidence="3 4">
    <name type="scientific">Pseudochryseolinea flava</name>
    <dbReference type="NCBI Taxonomy" id="2059302"/>
    <lineage>
        <taxon>Bacteria</taxon>
        <taxon>Pseudomonadati</taxon>
        <taxon>Bacteroidota</taxon>
        <taxon>Cytophagia</taxon>
        <taxon>Cytophagales</taxon>
        <taxon>Fulvivirgaceae</taxon>
        <taxon>Pseudochryseolinea</taxon>
    </lineage>
</organism>
<dbReference type="AlphaFoldDB" id="A0A364XV52"/>
<dbReference type="GO" id="GO:0016020">
    <property type="term" value="C:membrane"/>
    <property type="evidence" value="ECO:0007669"/>
    <property type="project" value="InterPro"/>
</dbReference>
<dbReference type="EMBL" id="QMFY01000021">
    <property type="protein sequence ID" value="RAV98155.1"/>
    <property type="molecule type" value="Genomic_DNA"/>
</dbReference>
<evidence type="ECO:0000313" key="3">
    <source>
        <dbReference type="EMBL" id="RAV98155.1"/>
    </source>
</evidence>
<keyword evidence="4" id="KW-1185">Reference proteome</keyword>
<keyword evidence="1" id="KW-1133">Transmembrane helix</keyword>
<comment type="caution">
    <text evidence="3">The sequence shown here is derived from an EMBL/GenBank/DDBJ whole genome shotgun (WGS) entry which is preliminary data.</text>
</comment>
<dbReference type="Proteomes" id="UP000251889">
    <property type="component" value="Unassembled WGS sequence"/>
</dbReference>
<feature type="transmembrane region" description="Helical" evidence="1">
    <location>
        <begin position="127"/>
        <end position="145"/>
    </location>
</feature>
<feature type="transmembrane region" description="Helical" evidence="1">
    <location>
        <begin position="41"/>
        <end position="63"/>
    </location>
</feature>
<sequence>MDYRNDKTMFRNKYRYAFILMLSAYSLINILFVVGDKLFDFPIPPVALFFLLFIVVLGIWELNRFTQHLQEKIPSHISSRVHPLVVLFLVSQLNAMIASAAGLAFAYTMLGRDLTWNAEHYKLVVAFGFRVNLFLNCVNAIWYFMERYRSAELRAEQFKKASVEAQFEALRNQINPHFLFNCLNALSNLVYKDADTSARFIAQLSNVYRYLLYSQERKIVTLQEELDFIDSYLYLLKIRFGNNISIVKNIEIDMARFHIAPATLQMLIENAIKHNVVSGKAPLKINIESLNGSITVTNNLQEKKVKEPSAFVGLKNIMKRYEFLSDKPVEIKKTESSFFVTVPLVEVDPN</sequence>
<dbReference type="InterPro" id="IPR010559">
    <property type="entry name" value="Sig_transdc_His_kin_internal"/>
</dbReference>
<name>A0A364XV52_9BACT</name>
<reference evidence="3 4" key="1">
    <citation type="submission" date="2018-06" db="EMBL/GenBank/DDBJ databases">
        <title>Chryseolinea flavus sp. nov., a member of the phylum Bacteroidetes isolated from soil.</title>
        <authorList>
            <person name="Li Y."/>
            <person name="Wang J."/>
        </authorList>
    </citation>
    <scope>NUCLEOTIDE SEQUENCE [LARGE SCALE GENOMIC DNA]</scope>
    <source>
        <strain evidence="3 4">SDU1-6</strain>
    </source>
</reference>
<keyword evidence="1" id="KW-0472">Membrane</keyword>
<protein>
    <recommendedName>
        <fullName evidence="2">Signal transduction histidine kinase internal region domain-containing protein</fullName>
    </recommendedName>
</protein>
<feature type="transmembrane region" description="Helical" evidence="1">
    <location>
        <begin position="84"/>
        <end position="107"/>
    </location>
</feature>
<feature type="transmembrane region" description="Helical" evidence="1">
    <location>
        <begin position="16"/>
        <end position="35"/>
    </location>
</feature>
<dbReference type="PANTHER" id="PTHR34220">
    <property type="entry name" value="SENSOR HISTIDINE KINASE YPDA"/>
    <property type="match status" value="1"/>
</dbReference>
<keyword evidence="1" id="KW-0812">Transmembrane</keyword>